<evidence type="ECO:0000313" key="1">
    <source>
        <dbReference type="EMBL" id="GAA1217486.1"/>
    </source>
</evidence>
<proteinExistence type="predicted"/>
<organism evidence="1 2">
    <name type="scientific">Rhodoglobus aureus</name>
    <dbReference type="NCBI Taxonomy" id="191497"/>
    <lineage>
        <taxon>Bacteria</taxon>
        <taxon>Bacillati</taxon>
        <taxon>Actinomycetota</taxon>
        <taxon>Actinomycetes</taxon>
        <taxon>Micrococcales</taxon>
        <taxon>Microbacteriaceae</taxon>
        <taxon>Rhodoglobus</taxon>
    </lineage>
</organism>
<dbReference type="PROSITE" id="PS51257">
    <property type="entry name" value="PROKAR_LIPOPROTEIN"/>
    <property type="match status" value="1"/>
</dbReference>
<gene>
    <name evidence="1" type="ORF">GCM10009655_16170</name>
</gene>
<dbReference type="RefSeq" id="WP_343924812.1">
    <property type="nucleotide sequence ID" value="NZ_BAAAKW010000029.1"/>
</dbReference>
<reference evidence="1 2" key="1">
    <citation type="journal article" date="2019" name="Int. J. Syst. Evol. Microbiol.">
        <title>The Global Catalogue of Microorganisms (GCM) 10K type strain sequencing project: providing services to taxonomists for standard genome sequencing and annotation.</title>
        <authorList>
            <consortium name="The Broad Institute Genomics Platform"/>
            <consortium name="The Broad Institute Genome Sequencing Center for Infectious Disease"/>
            <person name="Wu L."/>
            <person name="Ma J."/>
        </authorList>
    </citation>
    <scope>NUCLEOTIDE SEQUENCE [LARGE SCALE GENOMIC DNA]</scope>
    <source>
        <strain evidence="1 2">JCM 12762</strain>
    </source>
</reference>
<evidence type="ECO:0000313" key="2">
    <source>
        <dbReference type="Proteomes" id="UP001500943"/>
    </source>
</evidence>
<dbReference type="EMBL" id="BAAAKW010000029">
    <property type="protein sequence ID" value="GAA1217486.1"/>
    <property type="molecule type" value="Genomic_DNA"/>
</dbReference>
<evidence type="ECO:0008006" key="3">
    <source>
        <dbReference type="Google" id="ProtNLM"/>
    </source>
</evidence>
<comment type="caution">
    <text evidence="1">The sequence shown here is derived from an EMBL/GenBank/DDBJ whole genome shotgun (WGS) entry which is preliminary data.</text>
</comment>
<sequence>MITSQRTLTSAIVLVIAASLTVSLSGCFSNPLENFTDGLIEGTVEKVIEGSTGIDVDGDGTGGSLPDSWPAEVPVPDGAVVFSLAVGRSYTASITVGSEDNAKAGYEKFLASGYEMTSEVSLGEDTYAYGLQSDDWIVQYSWGQDSEGIATVNISAGPTGE</sequence>
<accession>A0ABN1VRB4</accession>
<dbReference type="Proteomes" id="UP001500943">
    <property type="component" value="Unassembled WGS sequence"/>
</dbReference>
<protein>
    <recommendedName>
        <fullName evidence="3">Secreted protein</fullName>
    </recommendedName>
</protein>
<keyword evidence="2" id="KW-1185">Reference proteome</keyword>
<name>A0ABN1VRB4_9MICO</name>